<name>A0A6I6UUA9_9BACI</name>
<feature type="region of interest" description="Disordered" evidence="1">
    <location>
        <begin position="57"/>
        <end position="82"/>
    </location>
</feature>
<sequence length="82" mass="8925">MKQRYILCLLITGALIYYGAPRMSIFAEGLQGYFAIGWLILATCVLAGNLAALLYTPKGTGKGKGKKLKSKPVRKLKSRSFG</sequence>
<gene>
    <name evidence="3" type="ORF">FHE72_17300</name>
</gene>
<evidence type="ECO:0000256" key="1">
    <source>
        <dbReference type="SAM" id="MobiDB-lite"/>
    </source>
</evidence>
<feature type="transmembrane region" description="Helical" evidence="2">
    <location>
        <begin position="32"/>
        <end position="56"/>
    </location>
</feature>
<keyword evidence="2" id="KW-0472">Membrane</keyword>
<dbReference type="AlphaFoldDB" id="A0A6I6UUA9"/>
<feature type="compositionally biased region" description="Basic residues" evidence="1">
    <location>
        <begin position="61"/>
        <end position="82"/>
    </location>
</feature>
<dbReference type="EMBL" id="CP047394">
    <property type="protein sequence ID" value="QHE62582.1"/>
    <property type="molecule type" value="Genomic_DNA"/>
</dbReference>
<reference evidence="3 4" key="1">
    <citation type="submission" date="2019-06" db="EMBL/GenBank/DDBJ databases">
        <title>An operon consisting of a P-type ATPase gene and a transcriptional regular gene given the different cadmium resistance in Bacillus vietamensis 151-6 and Bacillus marisflavi 151-25.</title>
        <authorList>
            <person name="Yu X."/>
        </authorList>
    </citation>
    <scope>NUCLEOTIDE SEQUENCE [LARGE SCALE GENOMIC DNA]</scope>
    <source>
        <strain evidence="3 4">151-6</strain>
    </source>
</reference>
<evidence type="ECO:0000256" key="2">
    <source>
        <dbReference type="SAM" id="Phobius"/>
    </source>
</evidence>
<keyword evidence="2" id="KW-0812">Transmembrane</keyword>
<keyword evidence="2" id="KW-1133">Transmembrane helix</keyword>
<protein>
    <submittedName>
        <fullName evidence="3">Uncharacterized protein</fullName>
    </submittedName>
</protein>
<organism evidence="3 4">
    <name type="scientific">Rossellomorea vietnamensis</name>
    <dbReference type="NCBI Taxonomy" id="218284"/>
    <lineage>
        <taxon>Bacteria</taxon>
        <taxon>Bacillati</taxon>
        <taxon>Bacillota</taxon>
        <taxon>Bacilli</taxon>
        <taxon>Bacillales</taxon>
        <taxon>Bacillaceae</taxon>
        <taxon>Rossellomorea</taxon>
    </lineage>
</organism>
<evidence type="ECO:0000313" key="3">
    <source>
        <dbReference type="EMBL" id="QHE62582.1"/>
    </source>
</evidence>
<proteinExistence type="predicted"/>
<dbReference type="Proteomes" id="UP000465062">
    <property type="component" value="Chromosome"/>
</dbReference>
<dbReference type="RefSeq" id="WP_079533635.1">
    <property type="nucleotide sequence ID" value="NZ_CP047394.1"/>
</dbReference>
<accession>A0A6I6UUA9</accession>
<dbReference type="KEGG" id="bvq:FHE72_17300"/>
<evidence type="ECO:0000313" key="4">
    <source>
        <dbReference type="Proteomes" id="UP000465062"/>
    </source>
</evidence>